<evidence type="ECO:0000256" key="1">
    <source>
        <dbReference type="SAM" id="Phobius"/>
    </source>
</evidence>
<name>A0A660C8Q1_9PSEU</name>
<feature type="transmembrane region" description="Helical" evidence="1">
    <location>
        <begin position="86"/>
        <end position="104"/>
    </location>
</feature>
<comment type="caution">
    <text evidence="2">The sequence shown here is derived from an EMBL/GenBank/DDBJ whole genome shotgun (WGS) entry which is preliminary data.</text>
</comment>
<dbReference type="AlphaFoldDB" id="A0A660C8Q1"/>
<keyword evidence="3" id="KW-1185">Reference proteome</keyword>
<sequence>MNERDESSFPKDPHQARVDIELTRKELGETARALAYKLDVPNRAKDLATERTASARSRLRSVALASAAQARGRIDRLRSSSVDTRGPVVVAMVAVLVCGGVIVWRARR</sequence>
<dbReference type="OrthoDB" id="3538349at2"/>
<proteinExistence type="predicted"/>
<organism evidence="2 3">
    <name type="scientific">Prauserella rugosa</name>
    <dbReference type="NCBI Taxonomy" id="43354"/>
    <lineage>
        <taxon>Bacteria</taxon>
        <taxon>Bacillati</taxon>
        <taxon>Actinomycetota</taxon>
        <taxon>Actinomycetes</taxon>
        <taxon>Pseudonocardiales</taxon>
        <taxon>Pseudonocardiaceae</taxon>
        <taxon>Prauserella</taxon>
    </lineage>
</organism>
<dbReference type="InterPro" id="IPR022062">
    <property type="entry name" value="DUF3618"/>
</dbReference>
<keyword evidence="1" id="KW-0472">Membrane</keyword>
<gene>
    <name evidence="2" type="ORF">JD82_00595</name>
</gene>
<keyword evidence="1" id="KW-1133">Transmembrane helix</keyword>
<protein>
    <submittedName>
        <fullName evidence="2">Uncharacterized protein DUF3618</fullName>
    </submittedName>
</protein>
<accession>A0A660C8Q1</accession>
<dbReference type="Pfam" id="PF12277">
    <property type="entry name" value="DUF3618"/>
    <property type="match status" value="1"/>
</dbReference>
<dbReference type="EMBL" id="VLJV01000001">
    <property type="protein sequence ID" value="TWH18774.1"/>
    <property type="molecule type" value="Genomic_DNA"/>
</dbReference>
<dbReference type="RefSeq" id="WP_030531951.1">
    <property type="nucleotide sequence ID" value="NZ_JOIJ01000006.1"/>
</dbReference>
<dbReference type="Proteomes" id="UP000317303">
    <property type="component" value="Unassembled WGS sequence"/>
</dbReference>
<evidence type="ECO:0000313" key="2">
    <source>
        <dbReference type="EMBL" id="TWH18774.1"/>
    </source>
</evidence>
<reference evidence="2 3" key="1">
    <citation type="submission" date="2019-07" db="EMBL/GenBank/DDBJ databases">
        <title>R&amp;d 2014.</title>
        <authorList>
            <person name="Klenk H.-P."/>
        </authorList>
    </citation>
    <scope>NUCLEOTIDE SEQUENCE [LARGE SCALE GENOMIC DNA]</scope>
    <source>
        <strain evidence="2 3">DSM 43194</strain>
    </source>
</reference>
<keyword evidence="1" id="KW-0812">Transmembrane</keyword>
<evidence type="ECO:0000313" key="3">
    <source>
        <dbReference type="Proteomes" id="UP000317303"/>
    </source>
</evidence>